<dbReference type="Proteomes" id="UP000006727">
    <property type="component" value="Chromosome 20"/>
</dbReference>
<dbReference type="PANTHER" id="PTHR37171:SF1">
    <property type="entry name" value="SERINE_THREONINE-PROTEIN KINASE YRZF-RELATED"/>
    <property type="match status" value="1"/>
</dbReference>
<dbReference type="InParanoid" id="A0A2K1IV20"/>
<dbReference type="EnsemblPlants" id="Pp3c20_12651V3.1">
    <property type="protein sequence ID" value="Pp3c20_12651V3.1"/>
    <property type="gene ID" value="Pp3c20_12651"/>
</dbReference>
<name>A0A2K1IV20_PHYPA</name>
<dbReference type="EnsemblPlants" id="Pp3c20_12591V3.1">
    <property type="protein sequence ID" value="Pp3c20_12591V3.1"/>
    <property type="gene ID" value="Pp3c20_12591"/>
</dbReference>
<organism evidence="2">
    <name type="scientific">Physcomitrium patens</name>
    <name type="common">Spreading-leaved earth moss</name>
    <name type="synonym">Physcomitrella patens</name>
    <dbReference type="NCBI Taxonomy" id="3218"/>
    <lineage>
        <taxon>Eukaryota</taxon>
        <taxon>Viridiplantae</taxon>
        <taxon>Streptophyta</taxon>
        <taxon>Embryophyta</taxon>
        <taxon>Bryophyta</taxon>
        <taxon>Bryophytina</taxon>
        <taxon>Bryopsida</taxon>
        <taxon>Funariidae</taxon>
        <taxon>Funariales</taxon>
        <taxon>Funariaceae</taxon>
        <taxon>Physcomitrium</taxon>
    </lineage>
</organism>
<dbReference type="Gramene" id="Pp3c20_12650V3.1">
    <property type="protein sequence ID" value="Pp3c20_12650V3.1"/>
    <property type="gene ID" value="Pp3c20_12650"/>
</dbReference>
<evidence type="ECO:0000313" key="2">
    <source>
        <dbReference type="EMBL" id="PNR33122.1"/>
    </source>
</evidence>
<gene>
    <name evidence="2" type="ORF">PHYPA_025065</name>
</gene>
<dbReference type="InterPro" id="IPR011009">
    <property type="entry name" value="Kinase-like_dom_sf"/>
</dbReference>
<dbReference type="Gramene" id="Pp3c20_12651V3.1">
    <property type="protein sequence ID" value="Pp3c20_12651V3.1"/>
    <property type="gene ID" value="Pp3c20_12651"/>
</dbReference>
<feature type="coiled-coil region" evidence="1">
    <location>
        <begin position="126"/>
        <end position="153"/>
    </location>
</feature>
<evidence type="ECO:0000256" key="1">
    <source>
        <dbReference type="SAM" id="Coils"/>
    </source>
</evidence>
<dbReference type="FunFam" id="1.10.510.10:FF:001488">
    <property type="entry name" value="Predicted protein"/>
    <property type="match status" value="1"/>
</dbReference>
<sequence>MGDASGNLGEQKCKSRYLSRRASFYLLFQSIDLPFQYYQINRLEEQIEKCSHLKERQRLQDDKAQLRNKEALLRGKEVLLREQLLQNSAEYDWLRQDLRLWDSGSCSKTPSTTQKERRYTPVKVEHRDVEKDIEGYLNKADNLKRRFQKVESLTATTVWQNLADIAGSVVASTCDFVSKKQSGSSVMYGQEIRLEVPPNLLAEERKSKNSDQSRAKVGFGVLTDIQNWYLFKRDHSDCLYISVGFKWKNRQPHLPAAIAYLISTSVYASGEFDVPPEEGERPWSYSRDVTPYTSPNVGYGTTANSKIVHVATELIDGSQLGPGTVTREVAAAALQALGAVHACGLLHGDVEARNIMVVRGTEPSVRLVDFGFAQCSNNRKWQKAEVMKLQRLLEEMMGVGWEKSQILFSIV</sequence>
<feature type="coiled-coil region" evidence="1">
    <location>
        <begin position="40"/>
        <end position="76"/>
    </location>
</feature>
<protein>
    <recommendedName>
        <fullName evidence="5">Protein kinase domain-containing protein</fullName>
    </recommendedName>
</protein>
<dbReference type="Gene3D" id="1.10.510.10">
    <property type="entry name" value="Transferase(Phosphotransferase) domain 1"/>
    <property type="match status" value="1"/>
</dbReference>
<dbReference type="EnsemblPlants" id="Pp3c20_12650V3.1">
    <property type="protein sequence ID" value="Pp3c20_12650V3.1"/>
    <property type="gene ID" value="Pp3c20_12650"/>
</dbReference>
<reference evidence="3" key="3">
    <citation type="submission" date="2020-12" db="UniProtKB">
        <authorList>
            <consortium name="EnsemblPlants"/>
        </authorList>
    </citation>
    <scope>IDENTIFICATION</scope>
</reference>
<accession>A0A2K1IV20</accession>
<reference evidence="2 4" key="1">
    <citation type="journal article" date="2008" name="Science">
        <title>The Physcomitrella genome reveals evolutionary insights into the conquest of land by plants.</title>
        <authorList>
            <person name="Rensing S."/>
            <person name="Lang D."/>
            <person name="Zimmer A."/>
            <person name="Terry A."/>
            <person name="Salamov A."/>
            <person name="Shapiro H."/>
            <person name="Nishiyama T."/>
            <person name="Perroud P.-F."/>
            <person name="Lindquist E."/>
            <person name="Kamisugi Y."/>
            <person name="Tanahashi T."/>
            <person name="Sakakibara K."/>
            <person name="Fujita T."/>
            <person name="Oishi K."/>
            <person name="Shin-I T."/>
            <person name="Kuroki Y."/>
            <person name="Toyoda A."/>
            <person name="Suzuki Y."/>
            <person name="Hashimoto A."/>
            <person name="Yamaguchi K."/>
            <person name="Sugano A."/>
            <person name="Kohara Y."/>
            <person name="Fujiyama A."/>
            <person name="Anterola A."/>
            <person name="Aoki S."/>
            <person name="Ashton N."/>
            <person name="Barbazuk W.B."/>
            <person name="Barker E."/>
            <person name="Bennetzen J."/>
            <person name="Bezanilla M."/>
            <person name="Blankenship R."/>
            <person name="Cho S.H."/>
            <person name="Dutcher S."/>
            <person name="Estelle M."/>
            <person name="Fawcett J.A."/>
            <person name="Gundlach H."/>
            <person name="Hanada K."/>
            <person name="Heyl A."/>
            <person name="Hicks K.A."/>
            <person name="Hugh J."/>
            <person name="Lohr M."/>
            <person name="Mayer K."/>
            <person name="Melkozernov A."/>
            <person name="Murata T."/>
            <person name="Nelson D."/>
            <person name="Pils B."/>
            <person name="Prigge M."/>
            <person name="Reiss B."/>
            <person name="Renner T."/>
            <person name="Rombauts S."/>
            <person name="Rushton P."/>
            <person name="Sanderfoot A."/>
            <person name="Schween G."/>
            <person name="Shiu S.-H."/>
            <person name="Stueber K."/>
            <person name="Theodoulou F.L."/>
            <person name="Tu H."/>
            <person name="Van de Peer Y."/>
            <person name="Verrier P.J."/>
            <person name="Waters E."/>
            <person name="Wood A."/>
            <person name="Yang L."/>
            <person name="Cove D."/>
            <person name="Cuming A."/>
            <person name="Hasebe M."/>
            <person name="Lucas S."/>
            <person name="Mishler D.B."/>
            <person name="Reski R."/>
            <person name="Grigoriev I."/>
            <person name="Quatrano R.S."/>
            <person name="Boore J.L."/>
        </authorList>
    </citation>
    <scope>NUCLEOTIDE SEQUENCE [LARGE SCALE GENOMIC DNA]</scope>
    <source>
        <strain evidence="3 4">cv. Gransden 2004</strain>
    </source>
</reference>
<dbReference type="SUPFAM" id="SSF56112">
    <property type="entry name" value="Protein kinase-like (PK-like)"/>
    <property type="match status" value="1"/>
</dbReference>
<proteinExistence type="predicted"/>
<keyword evidence="1" id="KW-0175">Coiled coil</keyword>
<dbReference type="EMBL" id="ABEU02000020">
    <property type="protein sequence ID" value="PNR33122.1"/>
    <property type="molecule type" value="Genomic_DNA"/>
</dbReference>
<evidence type="ECO:0000313" key="3">
    <source>
        <dbReference type="EnsemblPlants" id="Pp3c20_12591V3.1"/>
    </source>
</evidence>
<dbReference type="InterPro" id="IPR052396">
    <property type="entry name" value="Meiotic_Drive_Suppr_Kinase"/>
</dbReference>
<keyword evidence="4" id="KW-1185">Reference proteome</keyword>
<dbReference type="PANTHER" id="PTHR37171">
    <property type="entry name" value="SERINE/THREONINE-PROTEIN KINASE YRZF-RELATED"/>
    <property type="match status" value="1"/>
</dbReference>
<evidence type="ECO:0008006" key="5">
    <source>
        <dbReference type="Google" id="ProtNLM"/>
    </source>
</evidence>
<dbReference type="PaxDb" id="3218-PP1S94_169V6.1"/>
<evidence type="ECO:0000313" key="4">
    <source>
        <dbReference type="Proteomes" id="UP000006727"/>
    </source>
</evidence>
<dbReference type="Gramene" id="Pp3c20_12591V3.1">
    <property type="protein sequence ID" value="Pp3c20_12591V3.1"/>
    <property type="gene ID" value="Pp3c20_12591"/>
</dbReference>
<reference evidence="2 4" key="2">
    <citation type="journal article" date="2018" name="Plant J.">
        <title>The Physcomitrella patens chromosome-scale assembly reveals moss genome structure and evolution.</title>
        <authorList>
            <person name="Lang D."/>
            <person name="Ullrich K.K."/>
            <person name="Murat F."/>
            <person name="Fuchs J."/>
            <person name="Jenkins J."/>
            <person name="Haas F.B."/>
            <person name="Piednoel M."/>
            <person name="Gundlach H."/>
            <person name="Van Bel M."/>
            <person name="Meyberg R."/>
            <person name="Vives C."/>
            <person name="Morata J."/>
            <person name="Symeonidi A."/>
            <person name="Hiss M."/>
            <person name="Muchero W."/>
            <person name="Kamisugi Y."/>
            <person name="Saleh O."/>
            <person name="Blanc G."/>
            <person name="Decker E.L."/>
            <person name="van Gessel N."/>
            <person name="Grimwood J."/>
            <person name="Hayes R.D."/>
            <person name="Graham S.W."/>
            <person name="Gunter L.E."/>
            <person name="McDaniel S.F."/>
            <person name="Hoernstein S.N.W."/>
            <person name="Larsson A."/>
            <person name="Li F.W."/>
            <person name="Perroud P.F."/>
            <person name="Phillips J."/>
            <person name="Ranjan P."/>
            <person name="Rokshar D.S."/>
            <person name="Rothfels C.J."/>
            <person name="Schneider L."/>
            <person name="Shu S."/>
            <person name="Stevenson D.W."/>
            <person name="Thummler F."/>
            <person name="Tillich M."/>
            <person name="Villarreal Aguilar J.C."/>
            <person name="Widiez T."/>
            <person name="Wong G.K."/>
            <person name="Wymore A."/>
            <person name="Zhang Y."/>
            <person name="Zimmer A.D."/>
            <person name="Quatrano R.S."/>
            <person name="Mayer K.F.X."/>
            <person name="Goodstein D."/>
            <person name="Casacuberta J.M."/>
            <person name="Vandepoele K."/>
            <person name="Reski R."/>
            <person name="Cuming A.C."/>
            <person name="Tuskan G.A."/>
            <person name="Maumus F."/>
            <person name="Salse J."/>
            <person name="Schmutz J."/>
            <person name="Rensing S.A."/>
        </authorList>
    </citation>
    <scope>NUCLEOTIDE SEQUENCE [LARGE SCALE GENOMIC DNA]</scope>
    <source>
        <strain evidence="3 4">cv. Gransden 2004</strain>
    </source>
</reference>
<dbReference type="AlphaFoldDB" id="A0A2K1IV20"/>